<dbReference type="RefSeq" id="WP_218469716.1">
    <property type="nucleotide sequence ID" value="NZ_BAABJN010000003.1"/>
</dbReference>
<proteinExistence type="predicted"/>
<name>A0ABX8RGV0_NOCIO</name>
<reference evidence="1 2" key="1">
    <citation type="submission" date="2021-07" db="EMBL/GenBank/DDBJ databases">
        <title>Whole Genome Sequence of Nocardia Iowensis.</title>
        <authorList>
            <person name="Lamm A."/>
            <person name="Collins-Fairclough A.M."/>
            <person name="Bunk B."/>
            <person name="Sproer C."/>
        </authorList>
    </citation>
    <scope>NUCLEOTIDE SEQUENCE [LARGE SCALE GENOMIC DNA]</scope>
    <source>
        <strain evidence="1 2">NRRL 5646</strain>
    </source>
</reference>
<evidence type="ECO:0000313" key="2">
    <source>
        <dbReference type="Proteomes" id="UP000694257"/>
    </source>
</evidence>
<evidence type="ECO:0008006" key="3">
    <source>
        <dbReference type="Google" id="ProtNLM"/>
    </source>
</evidence>
<keyword evidence="2" id="KW-1185">Reference proteome</keyword>
<dbReference type="Proteomes" id="UP000694257">
    <property type="component" value="Chromosome"/>
</dbReference>
<gene>
    <name evidence="1" type="ORF">KV110_24990</name>
</gene>
<evidence type="ECO:0000313" key="1">
    <source>
        <dbReference type="EMBL" id="QXN88833.1"/>
    </source>
</evidence>
<accession>A0ABX8RGV0</accession>
<protein>
    <recommendedName>
        <fullName evidence="3">DinB family protein</fullName>
    </recommendedName>
</protein>
<sequence>MLTALAGQLSEAPELLGWARELGDLHASLIPGTVDPDRRQRVDVFAVHAQIADLEAEINSWAVFNVPRPSGARRHTHSFGEVISHAARTYAHVGWTIRHAGDQQETPSGTEQKKHDAWFHLAEVVEGYVDLVNDVAAGLVQLPLGWRGARPLDVGPSK</sequence>
<organism evidence="1 2">
    <name type="scientific">Nocardia iowensis</name>
    <dbReference type="NCBI Taxonomy" id="204891"/>
    <lineage>
        <taxon>Bacteria</taxon>
        <taxon>Bacillati</taxon>
        <taxon>Actinomycetota</taxon>
        <taxon>Actinomycetes</taxon>
        <taxon>Mycobacteriales</taxon>
        <taxon>Nocardiaceae</taxon>
        <taxon>Nocardia</taxon>
    </lineage>
</organism>
<dbReference type="EMBL" id="CP078145">
    <property type="protein sequence ID" value="QXN88833.1"/>
    <property type="molecule type" value="Genomic_DNA"/>
</dbReference>